<evidence type="ECO:0000256" key="6">
    <source>
        <dbReference type="ARBA" id="ARBA00022989"/>
    </source>
</evidence>
<comment type="caution">
    <text evidence="10">The sequence shown here is derived from an EMBL/GenBank/DDBJ whole genome shotgun (WGS) entry which is preliminary data.</text>
</comment>
<evidence type="ECO:0000313" key="11">
    <source>
        <dbReference type="Proteomes" id="UP000886523"/>
    </source>
</evidence>
<keyword evidence="7 8" id="KW-0472">Membrane</keyword>
<feature type="region of interest" description="Disordered" evidence="9">
    <location>
        <begin position="23"/>
        <end position="48"/>
    </location>
</feature>
<dbReference type="PRINTS" id="PR01315">
    <property type="entry name" value="BATTENIN"/>
</dbReference>
<keyword evidence="5" id="KW-0029">Amino-acid transport</keyword>
<comment type="subcellular location">
    <subcellularLocation>
        <location evidence="1">Endomembrane system</location>
        <topology evidence="1">Multi-pass membrane protein</topology>
    </subcellularLocation>
    <subcellularLocation>
        <location evidence="8">Vacuole membrane</location>
        <topology evidence="8">Multi-pass membrane protein</topology>
    </subcellularLocation>
</comment>
<evidence type="ECO:0000256" key="7">
    <source>
        <dbReference type="ARBA" id="ARBA00023136"/>
    </source>
</evidence>
<dbReference type="SUPFAM" id="SSF103473">
    <property type="entry name" value="MFS general substrate transporter"/>
    <property type="match status" value="1"/>
</dbReference>
<feature type="transmembrane region" description="Helical" evidence="8">
    <location>
        <begin position="123"/>
        <end position="144"/>
    </location>
</feature>
<dbReference type="PANTHER" id="PTHR10981">
    <property type="entry name" value="BATTENIN"/>
    <property type="match status" value="1"/>
</dbReference>
<feature type="transmembrane region" description="Helical" evidence="8">
    <location>
        <begin position="183"/>
        <end position="205"/>
    </location>
</feature>
<feature type="transmembrane region" description="Helical" evidence="8">
    <location>
        <begin position="421"/>
        <end position="445"/>
    </location>
</feature>
<dbReference type="OrthoDB" id="5965864at2759"/>
<dbReference type="InterPro" id="IPR036259">
    <property type="entry name" value="MFS_trans_sf"/>
</dbReference>
<keyword evidence="6 8" id="KW-1133">Transmembrane helix</keyword>
<dbReference type="GO" id="GO:0012505">
    <property type="term" value="C:endomembrane system"/>
    <property type="evidence" value="ECO:0007669"/>
    <property type="project" value="UniProtKB-SubCell"/>
</dbReference>
<dbReference type="AlphaFoldDB" id="A0A9P6B000"/>
<evidence type="ECO:0000313" key="10">
    <source>
        <dbReference type="EMBL" id="KAF9515000.1"/>
    </source>
</evidence>
<dbReference type="GO" id="GO:0005774">
    <property type="term" value="C:vacuolar membrane"/>
    <property type="evidence" value="ECO:0007669"/>
    <property type="project" value="UniProtKB-SubCell"/>
</dbReference>
<dbReference type="GO" id="GO:0006865">
    <property type="term" value="P:amino acid transport"/>
    <property type="evidence" value="ECO:0007669"/>
    <property type="project" value="UniProtKB-KW"/>
</dbReference>
<feature type="transmembrane region" description="Helical" evidence="8">
    <location>
        <begin position="65"/>
        <end position="85"/>
    </location>
</feature>
<protein>
    <recommendedName>
        <fullName evidence="8">Protein BTN</fullName>
    </recommendedName>
</protein>
<evidence type="ECO:0000256" key="9">
    <source>
        <dbReference type="SAM" id="MobiDB-lite"/>
    </source>
</evidence>
<dbReference type="Proteomes" id="UP000886523">
    <property type="component" value="Unassembled WGS sequence"/>
</dbReference>
<dbReference type="Pfam" id="PF02487">
    <property type="entry name" value="CLN3"/>
    <property type="match status" value="2"/>
</dbReference>
<reference evidence="10" key="1">
    <citation type="journal article" date="2020" name="Nat. Commun.">
        <title>Large-scale genome sequencing of mycorrhizal fungi provides insights into the early evolution of symbiotic traits.</title>
        <authorList>
            <person name="Miyauchi S."/>
            <person name="Kiss E."/>
            <person name="Kuo A."/>
            <person name="Drula E."/>
            <person name="Kohler A."/>
            <person name="Sanchez-Garcia M."/>
            <person name="Morin E."/>
            <person name="Andreopoulos B."/>
            <person name="Barry K.W."/>
            <person name="Bonito G."/>
            <person name="Buee M."/>
            <person name="Carver A."/>
            <person name="Chen C."/>
            <person name="Cichocki N."/>
            <person name="Clum A."/>
            <person name="Culley D."/>
            <person name="Crous P.W."/>
            <person name="Fauchery L."/>
            <person name="Girlanda M."/>
            <person name="Hayes R.D."/>
            <person name="Keri Z."/>
            <person name="LaButti K."/>
            <person name="Lipzen A."/>
            <person name="Lombard V."/>
            <person name="Magnuson J."/>
            <person name="Maillard F."/>
            <person name="Murat C."/>
            <person name="Nolan M."/>
            <person name="Ohm R.A."/>
            <person name="Pangilinan J."/>
            <person name="Pereira M.F."/>
            <person name="Perotto S."/>
            <person name="Peter M."/>
            <person name="Pfister S."/>
            <person name="Riley R."/>
            <person name="Sitrit Y."/>
            <person name="Stielow J.B."/>
            <person name="Szollosi G."/>
            <person name="Zifcakova L."/>
            <person name="Stursova M."/>
            <person name="Spatafora J.W."/>
            <person name="Tedersoo L."/>
            <person name="Vaario L.M."/>
            <person name="Yamada A."/>
            <person name="Yan M."/>
            <person name="Wang P."/>
            <person name="Xu J."/>
            <person name="Bruns T."/>
            <person name="Baldrian P."/>
            <person name="Vilgalys R."/>
            <person name="Dunand C."/>
            <person name="Henrissat B."/>
            <person name="Grigoriev I.V."/>
            <person name="Hibbett D."/>
            <person name="Nagy L.G."/>
            <person name="Martin F.M."/>
        </authorList>
    </citation>
    <scope>NUCLEOTIDE SEQUENCE</scope>
    <source>
        <strain evidence="10">UP504</strain>
    </source>
</reference>
<accession>A0A9P6B000</accession>
<gene>
    <name evidence="10" type="ORF">BS47DRAFT_1328482</name>
</gene>
<dbReference type="InterPro" id="IPR003492">
    <property type="entry name" value="Battenin_disease_Cln3"/>
</dbReference>
<evidence type="ECO:0000256" key="3">
    <source>
        <dbReference type="ARBA" id="ARBA00022448"/>
    </source>
</evidence>
<evidence type="ECO:0000256" key="8">
    <source>
        <dbReference type="RuleBase" id="RU361113"/>
    </source>
</evidence>
<feature type="transmembrane region" description="Helical" evidence="8">
    <location>
        <begin position="393"/>
        <end position="415"/>
    </location>
</feature>
<keyword evidence="11" id="KW-1185">Reference proteome</keyword>
<organism evidence="10 11">
    <name type="scientific">Hydnum rufescens UP504</name>
    <dbReference type="NCBI Taxonomy" id="1448309"/>
    <lineage>
        <taxon>Eukaryota</taxon>
        <taxon>Fungi</taxon>
        <taxon>Dikarya</taxon>
        <taxon>Basidiomycota</taxon>
        <taxon>Agaricomycotina</taxon>
        <taxon>Agaricomycetes</taxon>
        <taxon>Cantharellales</taxon>
        <taxon>Hydnaceae</taxon>
        <taxon>Hydnum</taxon>
    </lineage>
</organism>
<evidence type="ECO:0000256" key="2">
    <source>
        <dbReference type="ARBA" id="ARBA00007467"/>
    </source>
</evidence>
<dbReference type="EMBL" id="MU128954">
    <property type="protein sequence ID" value="KAF9515000.1"/>
    <property type="molecule type" value="Genomic_DNA"/>
</dbReference>
<feature type="transmembrane region" description="Helical" evidence="8">
    <location>
        <begin position="217"/>
        <end position="238"/>
    </location>
</feature>
<evidence type="ECO:0000256" key="5">
    <source>
        <dbReference type="ARBA" id="ARBA00022970"/>
    </source>
</evidence>
<proteinExistence type="inferred from homology"/>
<dbReference type="PANTHER" id="PTHR10981:SF0">
    <property type="entry name" value="BATTENIN"/>
    <property type="match status" value="1"/>
</dbReference>
<evidence type="ECO:0000256" key="1">
    <source>
        <dbReference type="ARBA" id="ARBA00004127"/>
    </source>
</evidence>
<evidence type="ECO:0000256" key="4">
    <source>
        <dbReference type="ARBA" id="ARBA00022692"/>
    </source>
</evidence>
<name>A0A9P6B000_9AGAM</name>
<sequence>MPSLPLPSRSQVEHLELSEGMSDLLSRPGHDAGLDAQPPLSDEEEGALEAAKTSSPLSSLWQLRLSFFLFGTINNVLYVIILSAALDLVPQGTPKGIIAFCNITPSLFAKVGWPYLLRGRIRYVRRLVGCCILSVLGMLVVAAFDVLNMRLLGIALASFSSGLGELTFLQLSTTYPGNVAGEAIGYFASGTGAAGLLGAALWWYLRSLGVREGVGISSILPLIIPLTYTSLLPAISAFTDLDGSEPSTAQYMSLPSTDIDAPSAIVAPLNRKAVALTPADKWKLVKPLLVKYMLPLCNNELSLNSGVLMMFRSRFCHLSVSVYTFEYTINQGIAPTLVYPVPNATQHPFLHSVIKSLRDYYPLWQLIYQTFVFFSRSSISLGIPALPRRLLPLPAILQGFILTSLVLESAFGLLPKSSNQSIPWVALLIAAEGICGGLAYVNAFYRVGEEGREKAMHGPPEEVERRAQEREFQIGSIGFADSLGILMASLIAVPTEVALCQAQVARGKDLCRKL</sequence>
<feature type="transmembrane region" description="Helical" evidence="8">
    <location>
        <begin position="366"/>
        <end position="386"/>
    </location>
</feature>
<keyword evidence="8" id="KW-0926">Vacuole</keyword>
<keyword evidence="3" id="KW-0813">Transport</keyword>
<comment type="similarity">
    <text evidence="2 8">Belongs to the battenin family.</text>
</comment>
<keyword evidence="4 8" id="KW-0812">Transmembrane</keyword>
<dbReference type="GO" id="GO:0051453">
    <property type="term" value="P:regulation of intracellular pH"/>
    <property type="evidence" value="ECO:0007669"/>
    <property type="project" value="TreeGrafter"/>
</dbReference>